<dbReference type="Proteomes" id="UP000829354">
    <property type="component" value="Chromosome V"/>
</dbReference>
<evidence type="ECO:0000256" key="1">
    <source>
        <dbReference type="ARBA" id="ARBA00022723"/>
    </source>
</evidence>
<dbReference type="InterPro" id="IPR018247">
    <property type="entry name" value="EF_Hand_1_Ca_BS"/>
</dbReference>
<keyword evidence="2" id="KW-0677">Repeat</keyword>
<dbReference type="EMBL" id="CP092624">
    <property type="protein sequence ID" value="UMM38623.1"/>
    <property type="molecule type" value="Genomic_DNA"/>
</dbReference>
<evidence type="ECO:0000256" key="2">
    <source>
        <dbReference type="ARBA" id="ARBA00022737"/>
    </source>
</evidence>
<gene>
    <name evidence="5" type="ORF">L5515_009960</name>
</gene>
<sequence>MNFMSSTDPIMVRHGRRSTRKKRNSLLGSTFMTYYNAVDNFGSLETKNVFSPLASERMRRRPSQFDRAVHKAYAEPPQLFSGSSILDTIFHRIYWSIRAIQFKIFYKNEDMDLDEVVEKWELGVQPPSLESLTLKTQFSPKWIKYMYARFKNESPTGKMKEEEFRNLLASIIAPEKATDQYISRLFSAFAGKDKKTITFEDLLDSLSHVHPQTAETNAKWTMRLITGGEGDCFGYTAFLDFTQSVFQLNEGKEGNEEINKESVQQRATTIFAELDADKDGLVTHEDMIRFFRKNNEPSLGFTPVSPIPNGFGSIVKRR</sequence>
<evidence type="ECO:0000313" key="6">
    <source>
        <dbReference type="Proteomes" id="UP000829354"/>
    </source>
</evidence>
<evidence type="ECO:0000259" key="4">
    <source>
        <dbReference type="PROSITE" id="PS50222"/>
    </source>
</evidence>
<dbReference type="AlphaFoldDB" id="A0AAE9FBA0"/>
<dbReference type="InterPro" id="IPR011992">
    <property type="entry name" value="EF-hand-dom_pair"/>
</dbReference>
<name>A0AAE9FBA0_CAEBR</name>
<dbReference type="SUPFAM" id="SSF47473">
    <property type="entry name" value="EF-hand"/>
    <property type="match status" value="1"/>
</dbReference>
<keyword evidence="3" id="KW-0106">Calcium</keyword>
<organism evidence="5 6">
    <name type="scientific">Caenorhabditis briggsae</name>
    <dbReference type="NCBI Taxonomy" id="6238"/>
    <lineage>
        <taxon>Eukaryota</taxon>
        <taxon>Metazoa</taxon>
        <taxon>Ecdysozoa</taxon>
        <taxon>Nematoda</taxon>
        <taxon>Chromadorea</taxon>
        <taxon>Rhabditida</taxon>
        <taxon>Rhabditina</taxon>
        <taxon>Rhabditomorpha</taxon>
        <taxon>Rhabditoidea</taxon>
        <taxon>Rhabditidae</taxon>
        <taxon>Peloderinae</taxon>
        <taxon>Caenorhabditis</taxon>
    </lineage>
</organism>
<proteinExistence type="predicted"/>
<dbReference type="Gene3D" id="1.10.238.10">
    <property type="entry name" value="EF-hand"/>
    <property type="match status" value="1"/>
</dbReference>
<feature type="domain" description="EF-hand" evidence="4">
    <location>
        <begin position="262"/>
        <end position="297"/>
    </location>
</feature>
<evidence type="ECO:0000256" key="3">
    <source>
        <dbReference type="ARBA" id="ARBA00022837"/>
    </source>
</evidence>
<reference evidence="5 6" key="1">
    <citation type="submission" date="2022-04" db="EMBL/GenBank/DDBJ databases">
        <title>Chromosome-level reference genomes for two strains of Caenorhabditis briggsae: an improved platform for comparative genomics.</title>
        <authorList>
            <person name="Stevens L."/>
            <person name="Andersen E."/>
        </authorList>
    </citation>
    <scope>NUCLEOTIDE SEQUENCE [LARGE SCALE GENOMIC DNA]</scope>
    <source>
        <strain evidence="5">VX34</strain>
        <tissue evidence="5">Whole-organism</tissue>
    </source>
</reference>
<dbReference type="GO" id="GO:0005509">
    <property type="term" value="F:calcium ion binding"/>
    <property type="evidence" value="ECO:0007669"/>
    <property type="project" value="InterPro"/>
</dbReference>
<keyword evidence="1" id="KW-0479">Metal-binding</keyword>
<dbReference type="PROSITE" id="PS50222">
    <property type="entry name" value="EF_HAND_2"/>
    <property type="match status" value="1"/>
</dbReference>
<protein>
    <recommendedName>
        <fullName evidence="4">EF-hand domain-containing protein</fullName>
    </recommendedName>
</protein>
<dbReference type="InterPro" id="IPR002048">
    <property type="entry name" value="EF_hand_dom"/>
</dbReference>
<accession>A0AAE9FBA0</accession>
<dbReference type="PANTHER" id="PTHR23055">
    <property type="entry name" value="CALCIUM BINDING PROTEINS"/>
    <property type="match status" value="1"/>
</dbReference>
<dbReference type="PANTHER" id="PTHR23055:SF171">
    <property type="entry name" value="EF-HAND DOMAIN-CONTAINING PROTEIN"/>
    <property type="match status" value="1"/>
</dbReference>
<evidence type="ECO:0000313" key="5">
    <source>
        <dbReference type="EMBL" id="UMM38623.1"/>
    </source>
</evidence>
<dbReference type="InterPro" id="IPR028846">
    <property type="entry name" value="Recoverin"/>
</dbReference>
<keyword evidence="6" id="KW-1185">Reference proteome</keyword>
<dbReference type="PROSITE" id="PS00018">
    <property type="entry name" value="EF_HAND_1"/>
    <property type="match status" value="1"/>
</dbReference>